<organism evidence="3 4">
    <name type="scientific">Fusarium oxysporum f. sp. raphani</name>
    <dbReference type="NCBI Taxonomy" id="96318"/>
    <lineage>
        <taxon>Eukaryota</taxon>
        <taxon>Fungi</taxon>
        <taxon>Dikarya</taxon>
        <taxon>Ascomycota</taxon>
        <taxon>Pezizomycotina</taxon>
        <taxon>Sordariomycetes</taxon>
        <taxon>Hypocreomycetidae</taxon>
        <taxon>Hypocreales</taxon>
        <taxon>Nectriaceae</taxon>
        <taxon>Fusarium</taxon>
        <taxon>Fusarium oxysporum species complex</taxon>
    </lineage>
</organism>
<feature type="repeat" description="ANK" evidence="1">
    <location>
        <begin position="419"/>
        <end position="451"/>
    </location>
</feature>
<dbReference type="PROSITE" id="PS50088">
    <property type="entry name" value="ANK_REPEAT"/>
    <property type="match status" value="7"/>
</dbReference>
<dbReference type="SMART" id="SM00248">
    <property type="entry name" value="ANK"/>
    <property type="match status" value="18"/>
</dbReference>
<dbReference type="Pfam" id="PF00023">
    <property type="entry name" value="Ank"/>
    <property type="match status" value="1"/>
</dbReference>
<feature type="repeat" description="ANK" evidence="1">
    <location>
        <begin position="694"/>
        <end position="719"/>
    </location>
</feature>
<dbReference type="PROSITE" id="PS50297">
    <property type="entry name" value="ANK_REP_REGION"/>
    <property type="match status" value="5"/>
</dbReference>
<name>A0A8J5PQ40_FUSOX</name>
<dbReference type="PANTHER" id="PTHR24198">
    <property type="entry name" value="ANKYRIN REPEAT AND PROTEIN KINASE DOMAIN-CONTAINING PROTEIN"/>
    <property type="match status" value="1"/>
</dbReference>
<dbReference type="InterPro" id="IPR025676">
    <property type="entry name" value="Clr5_dom"/>
</dbReference>
<dbReference type="AlphaFoldDB" id="A0A8J5PQ40"/>
<reference evidence="3" key="1">
    <citation type="submission" date="2021-04" db="EMBL/GenBank/DDBJ databases">
        <title>First draft genome resource for Brassicaceae pathogens Fusarium oxysporum f. sp. raphani and Fusarium oxysporum f. sp. rapae.</title>
        <authorList>
            <person name="Asai S."/>
        </authorList>
    </citation>
    <scope>NUCLEOTIDE SEQUENCE</scope>
    <source>
        <strain evidence="3">Tf1262</strain>
    </source>
</reference>
<feature type="domain" description="Clr5" evidence="2">
    <location>
        <begin position="9"/>
        <end position="61"/>
    </location>
</feature>
<evidence type="ECO:0000313" key="4">
    <source>
        <dbReference type="Proteomes" id="UP000693942"/>
    </source>
</evidence>
<evidence type="ECO:0000313" key="3">
    <source>
        <dbReference type="EMBL" id="KAG7424442.1"/>
    </source>
</evidence>
<accession>A0A8J5PQ40</accession>
<evidence type="ECO:0000256" key="1">
    <source>
        <dbReference type="PROSITE-ProRule" id="PRU00023"/>
    </source>
</evidence>
<evidence type="ECO:0000259" key="2">
    <source>
        <dbReference type="Pfam" id="PF14420"/>
    </source>
</evidence>
<sequence length="1139" mass="127221">MPAKPRKSSEKWKSIRGDFFEYYIVQKHTLKETMAYLRDQKEFTASQKEYRRRLEEWGLHKNLPRYASQDIVRGNINGDVTRRRIRLSPKTAERRLVRNTRGSHLVLLPARNLSEIPWFCFEERNLCHLRALVETVIPQLPWITSLETPGHLLFPAEFSLISAKALLGTFFAIPNECKSHDLIFQVMQQLRSFMPQKPNPNNDHISIEPFFLLIHSCIYLSSNGLLLDQNMNGFLRWVCEIGAVSCLNDVIDELVNKLQGNPNATTEIFLFNLLRSAVDLELESLVHALLRKGVNPDQENWLPTPLQIAVHNRNLLIIQLLLEHKAKVNGTTKYISTPPIVIAVSMDHANLDIVDALIKYGSDVNCWCYRILRSTSQGLFIEWPVDGRTLLMEAVYRQNLEITELLLKKGANVHKVSTLHGSALQIAVRKGDIKMAQLLWDNGADLDWVEAVEDFVVNSVTQGIATFGLKYTNPHFLENEIWTSRYAVKSQALLMPLQTAAFQDNLDMVRFLLDSGVQANHERFDCVRVWNRISMLPVMQDNPEFRDELKDNFKAHSGVWLQASQSALHAAIENGNVEMAECLLLAGASVDDIDASGATALQVACGLSQIRVEQDYESDEDGSKECEFDEDESDEDEFALVKLLLEWKADINFPAGSSRGRTALQAAAQSANEHLVTFLLSRGADVNASAGHIDGMTALRAAAVTGKTGLVTQLIEAGAMSNQAIYHITLHAAVRKGLESEVDKLLTTSLHSSVKRAVLSSAILGGHPRMVRKILDHHVDPNEIMEGETALHTAVKADNREILEMLLGEGADPNNPGVRVTPLALAASMASTTLVEILLKAKADVYQPSYQFVDGGHEIKANALGWALCSWIRKLDQLLDPRAIDIVSLLLEHGADPNEPDSQHRYPIELVSTLMSSDLLAILLDKNVDVDAPCSVSPLGLAFTYWMSNKDIGMAKESEQITRKTIDMSKKHLDESILFGLAVKYTYFSWVKELLGQGLNVNSTCESRSALAWACWHRQFGLVKKLLDEGSYLLEPINSRDFRIGNGIECVSLLQIATTRAHFNILKLLLDHGAKDNRDGGLATALEIAARDGLLDISFLLLQYDDEPHTLKTRCIDAAKLAARGGHQTLAQKLREYIS</sequence>
<proteinExistence type="predicted"/>
<protein>
    <submittedName>
        <fullName evidence="3">Ankyrin-1</fullName>
    </submittedName>
</protein>
<feature type="repeat" description="ANK" evidence="1">
    <location>
        <begin position="786"/>
        <end position="818"/>
    </location>
</feature>
<feature type="repeat" description="ANK" evidence="1">
    <location>
        <begin position="563"/>
        <end position="595"/>
    </location>
</feature>
<dbReference type="Pfam" id="PF12796">
    <property type="entry name" value="Ank_2"/>
    <property type="match status" value="4"/>
</dbReference>
<dbReference type="Pfam" id="PF14420">
    <property type="entry name" value="Clr5"/>
    <property type="match status" value="1"/>
</dbReference>
<feature type="repeat" description="ANK" evidence="1">
    <location>
        <begin position="304"/>
        <end position="333"/>
    </location>
</feature>
<gene>
    <name evidence="3" type="primary">Ank1-0</name>
    <name evidence="3" type="ORF">Forpi1262_v014472</name>
</gene>
<feature type="repeat" description="ANK" evidence="1">
    <location>
        <begin position="386"/>
        <end position="418"/>
    </location>
</feature>
<keyword evidence="1" id="KW-0040">ANK repeat</keyword>
<dbReference type="PANTHER" id="PTHR24198:SF165">
    <property type="entry name" value="ANKYRIN REPEAT-CONTAINING PROTEIN-RELATED"/>
    <property type="match status" value="1"/>
</dbReference>
<dbReference type="Proteomes" id="UP000693942">
    <property type="component" value="Unassembled WGS sequence"/>
</dbReference>
<comment type="caution">
    <text evidence="3">The sequence shown here is derived from an EMBL/GenBank/DDBJ whole genome shotgun (WGS) entry which is preliminary data.</text>
</comment>
<dbReference type="GO" id="GO:0005737">
    <property type="term" value="C:cytoplasm"/>
    <property type="evidence" value="ECO:0007669"/>
    <property type="project" value="TreeGrafter"/>
</dbReference>
<dbReference type="EMBL" id="JAELUR010000013">
    <property type="protein sequence ID" value="KAG7424442.1"/>
    <property type="molecule type" value="Genomic_DNA"/>
</dbReference>
<feature type="repeat" description="ANK" evidence="1">
    <location>
        <begin position="659"/>
        <end position="691"/>
    </location>
</feature>
<dbReference type="InterPro" id="IPR002110">
    <property type="entry name" value="Ankyrin_rpt"/>
</dbReference>